<feature type="compositionally biased region" description="Pro residues" evidence="1">
    <location>
        <begin position="40"/>
        <end position="54"/>
    </location>
</feature>
<dbReference type="PROSITE" id="PS51781">
    <property type="entry name" value="SH3B"/>
    <property type="match status" value="1"/>
</dbReference>
<keyword evidence="2" id="KW-0732">Signal</keyword>
<dbReference type="Gene3D" id="2.30.30.40">
    <property type="entry name" value="SH3 Domains"/>
    <property type="match status" value="1"/>
</dbReference>
<sequence length="154" mass="15968">MKKSLWMFLVLGLAFAVQGCGFDPTIDSSVMIVKVTPTPEATPTPEVTPTPEATPTPEVTTEQTASGVNVEVKEGTYYAASELNLRSDASADADLVASVASGTELKSTGVCDNGWIRVDYNGQTCYASGDYVTTSAPAGDASAEADTSAEETAE</sequence>
<dbReference type="Proteomes" id="UP000437824">
    <property type="component" value="Unassembled WGS sequence"/>
</dbReference>
<gene>
    <name evidence="4" type="ORF">GKZ57_15750</name>
</gene>
<dbReference type="RefSeq" id="WP_118509537.1">
    <property type="nucleotide sequence ID" value="NZ_WMBC01000017.1"/>
</dbReference>
<evidence type="ECO:0000313" key="5">
    <source>
        <dbReference type="Proteomes" id="UP000437824"/>
    </source>
</evidence>
<dbReference type="EMBL" id="WMBC01000017">
    <property type="protein sequence ID" value="MTD62645.1"/>
    <property type="molecule type" value="Genomic_DNA"/>
</dbReference>
<dbReference type="PROSITE" id="PS51257">
    <property type="entry name" value="PROKAR_LIPOPROTEIN"/>
    <property type="match status" value="1"/>
</dbReference>
<evidence type="ECO:0000259" key="3">
    <source>
        <dbReference type="PROSITE" id="PS51781"/>
    </source>
</evidence>
<accession>A0A844GSH4</accession>
<feature type="compositionally biased region" description="Low complexity" evidence="1">
    <location>
        <begin position="55"/>
        <end position="65"/>
    </location>
</feature>
<reference evidence="4 5" key="1">
    <citation type="submission" date="2019-11" db="EMBL/GenBank/DDBJ databases">
        <title>Draft genome sequence of Blautia luti DSM 14534T, isolated from human stool.</title>
        <authorList>
            <person name="Ortiz R."/>
            <person name="Melis-Arcos F."/>
            <person name="Covarrubias P."/>
            <person name="Cardenas J.P."/>
            <person name="Perez-Donoso J."/>
            <person name="Almonacid D."/>
        </authorList>
    </citation>
    <scope>NUCLEOTIDE SEQUENCE [LARGE SCALE GENOMIC DNA]</scope>
    <source>
        <strain evidence="4 5">DSM 14534</strain>
    </source>
</reference>
<proteinExistence type="predicted"/>
<protein>
    <submittedName>
        <fullName evidence="4">SH3 domain-containing protein</fullName>
    </submittedName>
</protein>
<feature type="chain" id="PRO_5039257518" evidence="2">
    <location>
        <begin position="20"/>
        <end position="154"/>
    </location>
</feature>
<feature type="region of interest" description="Disordered" evidence="1">
    <location>
        <begin position="39"/>
        <end position="67"/>
    </location>
</feature>
<evidence type="ECO:0000313" key="4">
    <source>
        <dbReference type="EMBL" id="MTD62645.1"/>
    </source>
</evidence>
<evidence type="ECO:0000256" key="1">
    <source>
        <dbReference type="SAM" id="MobiDB-lite"/>
    </source>
</evidence>
<evidence type="ECO:0000256" key="2">
    <source>
        <dbReference type="SAM" id="SignalP"/>
    </source>
</evidence>
<feature type="signal peptide" evidence="2">
    <location>
        <begin position="1"/>
        <end position="19"/>
    </location>
</feature>
<dbReference type="InterPro" id="IPR003646">
    <property type="entry name" value="SH3-like_bac-type"/>
</dbReference>
<feature type="domain" description="SH3b" evidence="3">
    <location>
        <begin position="72"/>
        <end position="136"/>
    </location>
</feature>
<dbReference type="Pfam" id="PF08239">
    <property type="entry name" value="SH3_3"/>
    <property type="match status" value="1"/>
</dbReference>
<organism evidence="4 5">
    <name type="scientific">Blautia luti DSM 14534 = JCM 17040</name>
    <dbReference type="NCBI Taxonomy" id="649762"/>
    <lineage>
        <taxon>Bacteria</taxon>
        <taxon>Bacillati</taxon>
        <taxon>Bacillota</taxon>
        <taxon>Clostridia</taxon>
        <taxon>Lachnospirales</taxon>
        <taxon>Lachnospiraceae</taxon>
        <taxon>Blautia</taxon>
    </lineage>
</organism>
<feature type="region of interest" description="Disordered" evidence="1">
    <location>
        <begin position="134"/>
        <end position="154"/>
    </location>
</feature>
<dbReference type="AlphaFoldDB" id="A0A844GSH4"/>
<comment type="caution">
    <text evidence="4">The sequence shown here is derived from an EMBL/GenBank/DDBJ whole genome shotgun (WGS) entry which is preliminary data.</text>
</comment>
<dbReference type="SMART" id="SM00287">
    <property type="entry name" value="SH3b"/>
    <property type="match status" value="1"/>
</dbReference>
<name>A0A844GSH4_9FIRM</name>